<proteinExistence type="predicted"/>
<dbReference type="Proteomes" id="UP000595140">
    <property type="component" value="Unassembled WGS sequence"/>
</dbReference>
<reference evidence="1 2" key="1">
    <citation type="submission" date="2018-04" db="EMBL/GenBank/DDBJ databases">
        <authorList>
            <person name="Vogel A."/>
        </authorList>
    </citation>
    <scope>NUCLEOTIDE SEQUENCE [LARGE SCALE GENOMIC DNA]</scope>
</reference>
<gene>
    <name evidence="1" type="ORF">CCAM_LOCUS1904</name>
</gene>
<evidence type="ECO:0000313" key="1">
    <source>
        <dbReference type="EMBL" id="VFQ60128.1"/>
    </source>
</evidence>
<name>A0A484K5S9_9ASTE</name>
<keyword evidence="2" id="KW-1185">Reference proteome</keyword>
<evidence type="ECO:0000313" key="2">
    <source>
        <dbReference type="Proteomes" id="UP000595140"/>
    </source>
</evidence>
<sequence>MAQESTKLSKHGGLVEGVDNTDKTVDCIKALKCTQSLDGITVHPMDHESSTMEGLLGAQILSDRFMVQPLDRGMGVVVGSPMKGKPRGMDIILLG</sequence>
<dbReference type="AlphaFoldDB" id="A0A484K5S9"/>
<protein>
    <submittedName>
        <fullName evidence="1">Uncharacterized protein</fullName>
    </submittedName>
</protein>
<accession>A0A484K5S9</accession>
<organism evidence="1 2">
    <name type="scientific">Cuscuta campestris</name>
    <dbReference type="NCBI Taxonomy" id="132261"/>
    <lineage>
        <taxon>Eukaryota</taxon>
        <taxon>Viridiplantae</taxon>
        <taxon>Streptophyta</taxon>
        <taxon>Embryophyta</taxon>
        <taxon>Tracheophyta</taxon>
        <taxon>Spermatophyta</taxon>
        <taxon>Magnoliopsida</taxon>
        <taxon>eudicotyledons</taxon>
        <taxon>Gunneridae</taxon>
        <taxon>Pentapetalae</taxon>
        <taxon>asterids</taxon>
        <taxon>lamiids</taxon>
        <taxon>Solanales</taxon>
        <taxon>Convolvulaceae</taxon>
        <taxon>Cuscuteae</taxon>
        <taxon>Cuscuta</taxon>
        <taxon>Cuscuta subgen. Grammica</taxon>
        <taxon>Cuscuta sect. Cleistogrammica</taxon>
    </lineage>
</organism>
<dbReference type="EMBL" id="OOIL02000104">
    <property type="protein sequence ID" value="VFQ60128.1"/>
    <property type="molecule type" value="Genomic_DNA"/>
</dbReference>